<reference evidence="3 4" key="1">
    <citation type="submission" date="2019-08" db="EMBL/GenBank/DDBJ databases">
        <title>Tsukamurella conjunctivitidis sp. nov., Tsukamurella assacharolytica sp. nov. and Tsukamurella sputae sp. nov. isolated from patients with conjunctivitis, bacteraemia (lymphoma) and respiratory infection (sputum) in Hong Kong.</title>
        <authorList>
            <person name="Fok K.M.N."/>
            <person name="Fong J.Y.H."/>
        </authorList>
    </citation>
    <scope>NUCLEOTIDE SEQUENCE [LARGE SCALE GENOMIC DNA]</scope>
    <source>
        <strain evidence="3 4">HKU70</strain>
    </source>
</reference>
<feature type="transmembrane region" description="Helical" evidence="2">
    <location>
        <begin position="144"/>
        <end position="161"/>
    </location>
</feature>
<keyword evidence="2" id="KW-1133">Transmembrane helix</keyword>
<feature type="transmembrane region" description="Helical" evidence="2">
    <location>
        <begin position="116"/>
        <end position="132"/>
    </location>
</feature>
<proteinExistence type="predicted"/>
<dbReference type="RefSeq" id="WP_146434897.1">
    <property type="nucleotide sequence ID" value="NZ_VIGV01000004.1"/>
</dbReference>
<evidence type="ECO:0000313" key="3">
    <source>
        <dbReference type="EMBL" id="TWS23336.1"/>
    </source>
</evidence>
<accession>A0A5C5RJY7</accession>
<feature type="transmembrane region" description="Helical" evidence="2">
    <location>
        <begin position="37"/>
        <end position="63"/>
    </location>
</feature>
<feature type="transmembrane region" description="Helical" evidence="2">
    <location>
        <begin position="69"/>
        <end position="86"/>
    </location>
</feature>
<dbReference type="Proteomes" id="UP000319792">
    <property type="component" value="Unassembled WGS sequence"/>
</dbReference>
<feature type="transmembrane region" description="Helical" evidence="2">
    <location>
        <begin position="93"/>
        <end position="110"/>
    </location>
</feature>
<organism evidence="3 4">
    <name type="scientific">Tsukamurella sputi</name>
    <dbReference type="NCBI Taxonomy" id="2591848"/>
    <lineage>
        <taxon>Bacteria</taxon>
        <taxon>Bacillati</taxon>
        <taxon>Actinomycetota</taxon>
        <taxon>Actinomycetes</taxon>
        <taxon>Mycobacteriales</taxon>
        <taxon>Tsukamurellaceae</taxon>
        <taxon>Tsukamurella</taxon>
    </lineage>
</organism>
<evidence type="ECO:0000256" key="1">
    <source>
        <dbReference type="SAM" id="MobiDB-lite"/>
    </source>
</evidence>
<name>A0A5C5RJY7_9ACTN</name>
<dbReference type="EMBL" id="VIGV01000004">
    <property type="protein sequence ID" value="TWS23336.1"/>
    <property type="molecule type" value="Genomic_DNA"/>
</dbReference>
<comment type="caution">
    <text evidence="3">The sequence shown here is derived from an EMBL/GenBank/DDBJ whole genome shotgun (WGS) entry which is preliminary data.</text>
</comment>
<evidence type="ECO:0000256" key="2">
    <source>
        <dbReference type="SAM" id="Phobius"/>
    </source>
</evidence>
<gene>
    <name evidence="3" type="ORF">FK268_13650</name>
</gene>
<sequence length="215" mass="22380">MAVPETELMLLALYDFVPVALGSLGALFVARRLNRTMAYIGAAMVAAGGVGKAVAKLLSALGAGEFDQLSGMLFPMMGCGLIILAAGAWECRINFLGWCCIALAALGIAVPNVQGWYLIAVIGGTTTLYLALGRHALRERDSTTLVLLVMTVATYLLGNLARSEQTVSLQWIEQTLNTVGQGAFAAAAVRQVSGHARAGRTPGAMPSRGTAAPNT</sequence>
<keyword evidence="4" id="KW-1185">Reference proteome</keyword>
<dbReference type="AlphaFoldDB" id="A0A5C5RJY7"/>
<feature type="transmembrane region" description="Helical" evidence="2">
    <location>
        <begin position="12"/>
        <end position="30"/>
    </location>
</feature>
<dbReference type="OrthoDB" id="3380414at2"/>
<keyword evidence="2" id="KW-0812">Transmembrane</keyword>
<protein>
    <submittedName>
        <fullName evidence="3">Uncharacterized protein</fullName>
    </submittedName>
</protein>
<keyword evidence="2" id="KW-0472">Membrane</keyword>
<feature type="region of interest" description="Disordered" evidence="1">
    <location>
        <begin position="196"/>
        <end position="215"/>
    </location>
</feature>
<evidence type="ECO:0000313" key="4">
    <source>
        <dbReference type="Proteomes" id="UP000319792"/>
    </source>
</evidence>